<dbReference type="PROSITE" id="PS50108">
    <property type="entry name" value="CRIB"/>
    <property type="match status" value="1"/>
</dbReference>
<comment type="caution">
    <text evidence="13">The sequence shown here is derived from an EMBL/GenBank/DDBJ whole genome shotgun (WGS) entry which is preliminary data.</text>
</comment>
<evidence type="ECO:0000256" key="11">
    <source>
        <dbReference type="SAM" id="MobiDB-lite"/>
    </source>
</evidence>
<keyword evidence="9" id="KW-0206">Cytoskeleton</keyword>
<keyword evidence="7" id="KW-0472">Membrane</keyword>
<dbReference type="PANTHER" id="PTHR13502:SF6">
    <property type="entry name" value="CDC42 SMALL EFFECTOR PROTEIN HOMOLOG"/>
    <property type="match status" value="1"/>
</dbReference>
<feature type="region of interest" description="Disordered" evidence="11">
    <location>
        <begin position="25"/>
        <end position="56"/>
    </location>
</feature>
<evidence type="ECO:0000256" key="5">
    <source>
        <dbReference type="ARBA" id="ARBA00022490"/>
    </source>
</evidence>
<gene>
    <name evidence="13" type="ORF">AAG570_013224</name>
</gene>
<dbReference type="AlphaFoldDB" id="A0ABD0YG52"/>
<keyword evidence="8" id="KW-0564">Palmitate</keyword>
<dbReference type="InterPro" id="IPR036936">
    <property type="entry name" value="CRIB_dom_sf"/>
</dbReference>
<evidence type="ECO:0000256" key="3">
    <source>
        <dbReference type="ARBA" id="ARBA00005720"/>
    </source>
</evidence>
<evidence type="ECO:0000256" key="6">
    <source>
        <dbReference type="ARBA" id="ARBA00022960"/>
    </source>
</evidence>
<sequence>MSGYQSETMGSDIWFQLFSCCLNQPSQQQKRHQRRRIDRSMIGEPTNFQHTGHIGSGDVELGNTRLRAIQNQMQSKGGYETALSTVKVSIKLCTSTMISQIPKF</sequence>
<dbReference type="Gene3D" id="3.90.810.10">
    <property type="entry name" value="CRIB domain"/>
    <property type="match status" value="1"/>
</dbReference>
<dbReference type="Proteomes" id="UP001558652">
    <property type="component" value="Unassembled WGS sequence"/>
</dbReference>
<evidence type="ECO:0000256" key="8">
    <source>
        <dbReference type="ARBA" id="ARBA00023139"/>
    </source>
</evidence>
<keyword evidence="5" id="KW-0963">Cytoplasm</keyword>
<dbReference type="EMBL" id="JBFDAA010000008">
    <property type="protein sequence ID" value="KAL1130286.1"/>
    <property type="molecule type" value="Genomic_DNA"/>
</dbReference>
<comment type="similarity">
    <text evidence="3">Belongs to the CDC42SE/SPEC family.</text>
</comment>
<proteinExistence type="inferred from homology"/>
<evidence type="ECO:0000313" key="14">
    <source>
        <dbReference type="Proteomes" id="UP001558652"/>
    </source>
</evidence>
<protein>
    <recommendedName>
        <fullName evidence="12">CRIB domain-containing protein</fullName>
    </recommendedName>
</protein>
<evidence type="ECO:0000256" key="7">
    <source>
        <dbReference type="ARBA" id="ARBA00023136"/>
    </source>
</evidence>
<organism evidence="13 14">
    <name type="scientific">Ranatra chinensis</name>
    <dbReference type="NCBI Taxonomy" id="642074"/>
    <lineage>
        <taxon>Eukaryota</taxon>
        <taxon>Metazoa</taxon>
        <taxon>Ecdysozoa</taxon>
        <taxon>Arthropoda</taxon>
        <taxon>Hexapoda</taxon>
        <taxon>Insecta</taxon>
        <taxon>Pterygota</taxon>
        <taxon>Neoptera</taxon>
        <taxon>Paraneoptera</taxon>
        <taxon>Hemiptera</taxon>
        <taxon>Heteroptera</taxon>
        <taxon>Panheteroptera</taxon>
        <taxon>Nepomorpha</taxon>
        <taxon>Nepidae</taxon>
        <taxon>Ranatrinae</taxon>
        <taxon>Ranatra</taxon>
    </lineage>
</organism>
<dbReference type="GO" id="GO:0005856">
    <property type="term" value="C:cytoskeleton"/>
    <property type="evidence" value="ECO:0007669"/>
    <property type="project" value="UniProtKB-SubCell"/>
</dbReference>
<reference evidence="13 14" key="1">
    <citation type="submission" date="2024-07" db="EMBL/GenBank/DDBJ databases">
        <title>Chromosome-level genome assembly of the water stick insect Ranatra chinensis (Heteroptera: Nepidae).</title>
        <authorList>
            <person name="Liu X."/>
        </authorList>
    </citation>
    <scope>NUCLEOTIDE SEQUENCE [LARGE SCALE GENOMIC DNA]</scope>
    <source>
        <strain evidence="13">Cailab_2021Rc</strain>
        <tissue evidence="13">Muscle</tissue>
    </source>
</reference>
<accession>A0ABD0YG52</accession>
<evidence type="ECO:0000256" key="4">
    <source>
        <dbReference type="ARBA" id="ARBA00022475"/>
    </source>
</evidence>
<evidence type="ECO:0000256" key="9">
    <source>
        <dbReference type="ARBA" id="ARBA00023212"/>
    </source>
</evidence>
<evidence type="ECO:0000256" key="2">
    <source>
        <dbReference type="ARBA" id="ARBA00004245"/>
    </source>
</evidence>
<evidence type="ECO:0000259" key="12">
    <source>
        <dbReference type="PROSITE" id="PS50108"/>
    </source>
</evidence>
<dbReference type="Pfam" id="PF00786">
    <property type="entry name" value="PBD"/>
    <property type="match status" value="1"/>
</dbReference>
<comment type="subcellular location">
    <subcellularLocation>
        <location evidence="1">Cell membrane</location>
        <topology evidence="1">Lipid-anchor</topology>
    </subcellularLocation>
    <subcellularLocation>
        <location evidence="2">Cytoplasm</location>
        <location evidence="2">Cytoskeleton</location>
    </subcellularLocation>
</comment>
<dbReference type="GO" id="GO:0005886">
    <property type="term" value="C:plasma membrane"/>
    <property type="evidence" value="ECO:0007669"/>
    <property type="project" value="UniProtKB-SubCell"/>
</dbReference>
<feature type="domain" description="CRIB" evidence="12">
    <location>
        <begin position="42"/>
        <end position="55"/>
    </location>
</feature>
<evidence type="ECO:0000256" key="10">
    <source>
        <dbReference type="ARBA" id="ARBA00023288"/>
    </source>
</evidence>
<evidence type="ECO:0000313" key="13">
    <source>
        <dbReference type="EMBL" id="KAL1130286.1"/>
    </source>
</evidence>
<dbReference type="PANTHER" id="PTHR13502">
    <property type="entry name" value="CDC42 SMALL EFFECTOR PROTEIN HOMOLOG"/>
    <property type="match status" value="1"/>
</dbReference>
<dbReference type="InterPro" id="IPR039056">
    <property type="entry name" value="SPEC"/>
</dbReference>
<dbReference type="GO" id="GO:0008360">
    <property type="term" value="P:regulation of cell shape"/>
    <property type="evidence" value="ECO:0007669"/>
    <property type="project" value="UniProtKB-KW"/>
</dbReference>
<keyword evidence="4" id="KW-1003">Cell membrane</keyword>
<name>A0ABD0YG52_9HEMI</name>
<evidence type="ECO:0000256" key="1">
    <source>
        <dbReference type="ARBA" id="ARBA00004193"/>
    </source>
</evidence>
<keyword evidence="6" id="KW-0133">Cell shape</keyword>
<dbReference type="InterPro" id="IPR000095">
    <property type="entry name" value="CRIB_dom"/>
</dbReference>
<dbReference type="FunFam" id="3.90.810.10:FF:000004">
    <property type="entry name" value="CDC42 small effector protein 2"/>
    <property type="match status" value="1"/>
</dbReference>
<dbReference type="CDD" id="cd00132">
    <property type="entry name" value="CRIB"/>
    <property type="match status" value="1"/>
</dbReference>
<keyword evidence="10" id="KW-0449">Lipoprotein</keyword>
<keyword evidence="14" id="KW-1185">Reference proteome</keyword>